<evidence type="ECO:0000256" key="2">
    <source>
        <dbReference type="ARBA" id="ARBA00023043"/>
    </source>
</evidence>
<dbReference type="Pfam" id="PF00023">
    <property type="entry name" value="Ank"/>
    <property type="match status" value="1"/>
</dbReference>
<sequence length="155" mass="17197">MDFERGIWSAAMDGDWRLVKKFIERGTDPSLPDKSGYTALHYASRQGHHSVCELLLTCGAHCNAQTHGGATPLHRASYCGHSEVVRLLLSYGAKLETVDDDGMTCLHKAAEKGHADICELLVQHSPMLKTTLDKKLRRASDLVPTNNHLKMFLEV</sequence>
<dbReference type="PROSITE" id="PS50088">
    <property type="entry name" value="ANK_REPEAT"/>
    <property type="match status" value="3"/>
</dbReference>
<dbReference type="AlphaFoldDB" id="A0AAV7LMY5"/>
<dbReference type="PROSITE" id="PS50297">
    <property type="entry name" value="ANK_REP_REGION"/>
    <property type="match status" value="3"/>
</dbReference>
<comment type="caution">
    <text evidence="4">The sequence shown here is derived from an EMBL/GenBank/DDBJ whole genome shotgun (WGS) entry which is preliminary data.</text>
</comment>
<dbReference type="Proteomes" id="UP001066276">
    <property type="component" value="Chromosome 11"/>
</dbReference>
<evidence type="ECO:0000256" key="1">
    <source>
        <dbReference type="ARBA" id="ARBA00022737"/>
    </source>
</evidence>
<dbReference type="InterPro" id="IPR002110">
    <property type="entry name" value="Ankyrin_rpt"/>
</dbReference>
<keyword evidence="2 3" id="KW-0040">ANK repeat</keyword>
<evidence type="ECO:0000256" key="3">
    <source>
        <dbReference type="PROSITE-ProRule" id="PRU00023"/>
    </source>
</evidence>
<dbReference type="Gene3D" id="1.25.40.20">
    <property type="entry name" value="Ankyrin repeat-containing domain"/>
    <property type="match status" value="1"/>
</dbReference>
<dbReference type="Pfam" id="PF12796">
    <property type="entry name" value="Ank_2"/>
    <property type="match status" value="1"/>
</dbReference>
<feature type="repeat" description="ANK" evidence="3">
    <location>
        <begin position="101"/>
        <end position="125"/>
    </location>
</feature>
<organism evidence="4 5">
    <name type="scientific">Pleurodeles waltl</name>
    <name type="common">Iberian ribbed newt</name>
    <dbReference type="NCBI Taxonomy" id="8319"/>
    <lineage>
        <taxon>Eukaryota</taxon>
        <taxon>Metazoa</taxon>
        <taxon>Chordata</taxon>
        <taxon>Craniata</taxon>
        <taxon>Vertebrata</taxon>
        <taxon>Euteleostomi</taxon>
        <taxon>Amphibia</taxon>
        <taxon>Batrachia</taxon>
        <taxon>Caudata</taxon>
        <taxon>Salamandroidea</taxon>
        <taxon>Salamandridae</taxon>
        <taxon>Pleurodelinae</taxon>
        <taxon>Pleurodeles</taxon>
    </lineage>
</organism>
<feature type="repeat" description="ANK" evidence="3">
    <location>
        <begin position="35"/>
        <end position="67"/>
    </location>
</feature>
<protein>
    <recommendedName>
        <fullName evidence="6">Ankyrin repeat domain 39</fullName>
    </recommendedName>
</protein>
<gene>
    <name evidence="4" type="ORF">NDU88_005014</name>
</gene>
<accession>A0AAV7LMY5</accession>
<dbReference type="PANTHER" id="PTHR24171:SF9">
    <property type="entry name" value="ANKYRIN REPEAT DOMAIN-CONTAINING PROTEIN 39"/>
    <property type="match status" value="1"/>
</dbReference>
<evidence type="ECO:0008006" key="6">
    <source>
        <dbReference type="Google" id="ProtNLM"/>
    </source>
</evidence>
<keyword evidence="5" id="KW-1185">Reference proteome</keyword>
<keyword evidence="1" id="KW-0677">Repeat</keyword>
<reference evidence="4" key="1">
    <citation type="journal article" date="2022" name="bioRxiv">
        <title>Sequencing and chromosome-scale assembly of the giantPleurodeles waltlgenome.</title>
        <authorList>
            <person name="Brown T."/>
            <person name="Elewa A."/>
            <person name="Iarovenko S."/>
            <person name="Subramanian E."/>
            <person name="Araus A.J."/>
            <person name="Petzold A."/>
            <person name="Susuki M."/>
            <person name="Suzuki K.-i.T."/>
            <person name="Hayashi T."/>
            <person name="Toyoda A."/>
            <person name="Oliveira C."/>
            <person name="Osipova E."/>
            <person name="Leigh N.D."/>
            <person name="Simon A."/>
            <person name="Yun M.H."/>
        </authorList>
    </citation>
    <scope>NUCLEOTIDE SEQUENCE</scope>
    <source>
        <strain evidence="4">20211129_DDA</strain>
        <tissue evidence="4">Liver</tissue>
    </source>
</reference>
<dbReference type="PANTHER" id="PTHR24171">
    <property type="entry name" value="ANKYRIN REPEAT DOMAIN-CONTAINING PROTEIN 39-RELATED"/>
    <property type="match status" value="1"/>
</dbReference>
<name>A0AAV7LMY5_PLEWA</name>
<dbReference type="SMART" id="SM00248">
    <property type="entry name" value="ANK"/>
    <property type="match status" value="4"/>
</dbReference>
<evidence type="ECO:0000313" key="5">
    <source>
        <dbReference type="Proteomes" id="UP001066276"/>
    </source>
</evidence>
<dbReference type="InterPro" id="IPR036770">
    <property type="entry name" value="Ankyrin_rpt-contain_sf"/>
</dbReference>
<dbReference type="EMBL" id="JANPWB010000015">
    <property type="protein sequence ID" value="KAJ1091900.1"/>
    <property type="molecule type" value="Genomic_DNA"/>
</dbReference>
<feature type="repeat" description="ANK" evidence="3">
    <location>
        <begin position="68"/>
        <end position="100"/>
    </location>
</feature>
<dbReference type="SUPFAM" id="SSF48403">
    <property type="entry name" value="Ankyrin repeat"/>
    <property type="match status" value="1"/>
</dbReference>
<proteinExistence type="predicted"/>
<dbReference type="PRINTS" id="PR01415">
    <property type="entry name" value="ANKYRIN"/>
</dbReference>
<evidence type="ECO:0000313" key="4">
    <source>
        <dbReference type="EMBL" id="KAJ1091900.1"/>
    </source>
</evidence>